<accession>A0A9P6AS61</accession>
<name>A0A9P6AS61_9AGAM</name>
<dbReference type="AlphaFoldDB" id="A0A9P6AS61"/>
<proteinExistence type="predicted"/>
<sequence>MIYPRSALFPQGQSSVGAEFNVNIPVFVYGSLLVPEVLRDALGVDEENTPHYENATLHNYSRHTVMGAHSLPSYLVQENVYLDV</sequence>
<dbReference type="EMBL" id="MU129006">
    <property type="protein sequence ID" value="KAF9511054.1"/>
    <property type="molecule type" value="Genomic_DNA"/>
</dbReference>
<evidence type="ECO:0000313" key="2">
    <source>
        <dbReference type="Proteomes" id="UP000886523"/>
    </source>
</evidence>
<protein>
    <submittedName>
        <fullName evidence="1">Uncharacterized protein</fullName>
    </submittedName>
</protein>
<reference evidence="1" key="1">
    <citation type="journal article" date="2020" name="Nat. Commun.">
        <title>Large-scale genome sequencing of mycorrhizal fungi provides insights into the early evolution of symbiotic traits.</title>
        <authorList>
            <person name="Miyauchi S."/>
            <person name="Kiss E."/>
            <person name="Kuo A."/>
            <person name="Drula E."/>
            <person name="Kohler A."/>
            <person name="Sanchez-Garcia M."/>
            <person name="Morin E."/>
            <person name="Andreopoulos B."/>
            <person name="Barry K.W."/>
            <person name="Bonito G."/>
            <person name="Buee M."/>
            <person name="Carver A."/>
            <person name="Chen C."/>
            <person name="Cichocki N."/>
            <person name="Clum A."/>
            <person name="Culley D."/>
            <person name="Crous P.W."/>
            <person name="Fauchery L."/>
            <person name="Girlanda M."/>
            <person name="Hayes R.D."/>
            <person name="Keri Z."/>
            <person name="LaButti K."/>
            <person name="Lipzen A."/>
            <person name="Lombard V."/>
            <person name="Magnuson J."/>
            <person name="Maillard F."/>
            <person name="Murat C."/>
            <person name="Nolan M."/>
            <person name="Ohm R.A."/>
            <person name="Pangilinan J."/>
            <person name="Pereira M.F."/>
            <person name="Perotto S."/>
            <person name="Peter M."/>
            <person name="Pfister S."/>
            <person name="Riley R."/>
            <person name="Sitrit Y."/>
            <person name="Stielow J.B."/>
            <person name="Szollosi G."/>
            <person name="Zifcakova L."/>
            <person name="Stursova M."/>
            <person name="Spatafora J.W."/>
            <person name="Tedersoo L."/>
            <person name="Vaario L.M."/>
            <person name="Yamada A."/>
            <person name="Yan M."/>
            <person name="Wang P."/>
            <person name="Xu J."/>
            <person name="Bruns T."/>
            <person name="Baldrian P."/>
            <person name="Vilgalys R."/>
            <person name="Dunand C."/>
            <person name="Henrissat B."/>
            <person name="Grigoriev I.V."/>
            <person name="Hibbett D."/>
            <person name="Nagy L.G."/>
            <person name="Martin F.M."/>
        </authorList>
    </citation>
    <scope>NUCLEOTIDE SEQUENCE</scope>
    <source>
        <strain evidence="1">UP504</strain>
    </source>
</reference>
<gene>
    <name evidence="1" type="ORF">BS47DRAFT_1208582</name>
</gene>
<dbReference type="OrthoDB" id="1044435at2759"/>
<dbReference type="Gene3D" id="3.10.490.10">
    <property type="entry name" value="Gamma-glutamyl cyclotransferase-like"/>
    <property type="match status" value="1"/>
</dbReference>
<dbReference type="Proteomes" id="UP000886523">
    <property type="component" value="Unassembled WGS sequence"/>
</dbReference>
<evidence type="ECO:0000313" key="1">
    <source>
        <dbReference type="EMBL" id="KAF9511054.1"/>
    </source>
</evidence>
<comment type="caution">
    <text evidence="1">The sequence shown here is derived from an EMBL/GenBank/DDBJ whole genome shotgun (WGS) entry which is preliminary data.</text>
</comment>
<keyword evidence="2" id="KW-1185">Reference proteome</keyword>
<organism evidence="1 2">
    <name type="scientific">Hydnum rufescens UP504</name>
    <dbReference type="NCBI Taxonomy" id="1448309"/>
    <lineage>
        <taxon>Eukaryota</taxon>
        <taxon>Fungi</taxon>
        <taxon>Dikarya</taxon>
        <taxon>Basidiomycota</taxon>
        <taxon>Agaricomycotina</taxon>
        <taxon>Agaricomycetes</taxon>
        <taxon>Cantharellales</taxon>
        <taxon>Hydnaceae</taxon>
        <taxon>Hydnum</taxon>
    </lineage>
</organism>